<keyword evidence="4" id="KW-0804">Transcription</keyword>
<dbReference type="Proteomes" id="UP001642360">
    <property type="component" value="Unassembled WGS sequence"/>
</dbReference>
<dbReference type="EMBL" id="CAUOFW020001770">
    <property type="protein sequence ID" value="CAK9148618.1"/>
    <property type="molecule type" value="Genomic_DNA"/>
</dbReference>
<gene>
    <name evidence="6" type="ORF">ILEXP_LOCUS16581</name>
</gene>
<feature type="non-terminal residue" evidence="6">
    <location>
        <position position="162"/>
    </location>
</feature>
<comment type="caution">
    <text evidence="6">The sequence shown here is derived from an EMBL/GenBank/DDBJ whole genome shotgun (WGS) entry which is preliminary data.</text>
</comment>
<dbReference type="InterPro" id="IPR005508">
    <property type="entry name" value="At2g31720-like"/>
</dbReference>
<proteinExistence type="predicted"/>
<evidence type="ECO:0000313" key="7">
    <source>
        <dbReference type="Proteomes" id="UP001642360"/>
    </source>
</evidence>
<dbReference type="GO" id="GO:0005634">
    <property type="term" value="C:nucleus"/>
    <property type="evidence" value="ECO:0007669"/>
    <property type="project" value="UniProtKB-SubCell"/>
</dbReference>
<dbReference type="SUPFAM" id="SSF101936">
    <property type="entry name" value="DNA-binding pseudobarrel domain"/>
    <property type="match status" value="1"/>
</dbReference>
<evidence type="ECO:0008006" key="8">
    <source>
        <dbReference type="Google" id="ProtNLM"/>
    </source>
</evidence>
<evidence type="ECO:0000256" key="1">
    <source>
        <dbReference type="ARBA" id="ARBA00004123"/>
    </source>
</evidence>
<protein>
    <recommendedName>
        <fullName evidence="8">B3 domain-containing protein</fullName>
    </recommendedName>
</protein>
<keyword evidence="7" id="KW-1185">Reference proteome</keyword>
<name>A0ABC8S0W0_9AQUA</name>
<dbReference type="AlphaFoldDB" id="A0ABC8S0W0"/>
<reference evidence="6 7" key="1">
    <citation type="submission" date="2024-02" db="EMBL/GenBank/DDBJ databases">
        <authorList>
            <person name="Vignale AGUSTIN F."/>
            <person name="Sosa J E."/>
            <person name="Modenutti C."/>
        </authorList>
    </citation>
    <scope>NUCLEOTIDE SEQUENCE [LARGE SCALE GENOMIC DNA]</scope>
</reference>
<evidence type="ECO:0000256" key="3">
    <source>
        <dbReference type="ARBA" id="ARBA00023125"/>
    </source>
</evidence>
<dbReference type="GO" id="GO:0003677">
    <property type="term" value="F:DNA binding"/>
    <property type="evidence" value="ECO:0007669"/>
    <property type="project" value="UniProtKB-KW"/>
</dbReference>
<dbReference type="InterPro" id="IPR015300">
    <property type="entry name" value="DNA-bd_pseudobarrel_sf"/>
</dbReference>
<dbReference type="PANTHER" id="PTHR31541:SF25">
    <property type="entry name" value="GAMMA-GLIADIN B"/>
    <property type="match status" value="1"/>
</dbReference>
<evidence type="ECO:0000256" key="4">
    <source>
        <dbReference type="ARBA" id="ARBA00023163"/>
    </source>
</evidence>
<evidence type="ECO:0000313" key="6">
    <source>
        <dbReference type="EMBL" id="CAK9148618.1"/>
    </source>
</evidence>
<organism evidence="6 7">
    <name type="scientific">Ilex paraguariensis</name>
    <name type="common">yerba mate</name>
    <dbReference type="NCBI Taxonomy" id="185542"/>
    <lineage>
        <taxon>Eukaryota</taxon>
        <taxon>Viridiplantae</taxon>
        <taxon>Streptophyta</taxon>
        <taxon>Embryophyta</taxon>
        <taxon>Tracheophyta</taxon>
        <taxon>Spermatophyta</taxon>
        <taxon>Magnoliopsida</taxon>
        <taxon>eudicotyledons</taxon>
        <taxon>Gunneridae</taxon>
        <taxon>Pentapetalae</taxon>
        <taxon>asterids</taxon>
        <taxon>campanulids</taxon>
        <taxon>Aquifoliales</taxon>
        <taxon>Aquifoliaceae</taxon>
        <taxon>Ilex</taxon>
    </lineage>
</organism>
<sequence length="162" mass="18324">MPQTDPNPKPDLPVEFKNLISALGGSEPVLVIQKSLIDTDVSNQHNRLSIPINEIEEGFRLEEDEKRALDLCNGKKCGEISASLVGRSLEEREIKLRKWDMKNETQSWNTFRESNGLEAGMVLQVWSFQVNSRRWFILVNNREEGSSDESNRSCDGASTSKS</sequence>
<accession>A0ABC8S0W0</accession>
<keyword evidence="5" id="KW-0539">Nucleus</keyword>
<dbReference type="PANTHER" id="PTHR31541">
    <property type="entry name" value="B3 DOMAIN PLANT PROTEIN-RELATED"/>
    <property type="match status" value="1"/>
</dbReference>
<dbReference type="Pfam" id="PF03754">
    <property type="entry name" value="At2g31720-like"/>
    <property type="match status" value="1"/>
</dbReference>
<evidence type="ECO:0000256" key="5">
    <source>
        <dbReference type="ARBA" id="ARBA00023242"/>
    </source>
</evidence>
<keyword evidence="3" id="KW-0238">DNA-binding</keyword>
<keyword evidence="2" id="KW-0805">Transcription regulation</keyword>
<comment type="subcellular location">
    <subcellularLocation>
        <location evidence="1">Nucleus</location>
    </subcellularLocation>
</comment>
<dbReference type="Gene3D" id="2.40.330.10">
    <property type="entry name" value="DNA-binding pseudobarrel domain"/>
    <property type="match status" value="1"/>
</dbReference>
<evidence type="ECO:0000256" key="2">
    <source>
        <dbReference type="ARBA" id="ARBA00023015"/>
    </source>
</evidence>